<organism evidence="11 12">
    <name type="scientific">Moellerella wisconsensis ATCC 35017</name>
    <dbReference type="NCBI Taxonomy" id="1354267"/>
    <lineage>
        <taxon>Bacteria</taxon>
        <taxon>Pseudomonadati</taxon>
        <taxon>Pseudomonadota</taxon>
        <taxon>Gammaproteobacteria</taxon>
        <taxon>Enterobacterales</taxon>
        <taxon>Morganellaceae</taxon>
        <taxon>Moellerella</taxon>
    </lineage>
</organism>
<evidence type="ECO:0000256" key="5">
    <source>
        <dbReference type="ARBA" id="ARBA00023015"/>
    </source>
</evidence>
<evidence type="ECO:0000256" key="9">
    <source>
        <dbReference type="RuleBase" id="RU000408"/>
    </source>
</evidence>
<proteinExistence type="predicted"/>
<dbReference type="CDD" id="cd04458">
    <property type="entry name" value="CSP_CDS"/>
    <property type="match status" value="1"/>
</dbReference>
<evidence type="ECO:0000256" key="7">
    <source>
        <dbReference type="ARBA" id="ARBA00023159"/>
    </source>
</evidence>
<gene>
    <name evidence="11" type="ORF">M992_2566</name>
</gene>
<name>A0A0N0I9B4_9GAMM</name>
<dbReference type="PANTHER" id="PTHR46565:SF20">
    <property type="entry name" value="COLD SHOCK DOMAIN-CONTAINING PROTEIN 4"/>
    <property type="match status" value="1"/>
</dbReference>
<dbReference type="InterPro" id="IPR002059">
    <property type="entry name" value="CSP_DNA-bd"/>
</dbReference>
<evidence type="ECO:0000256" key="2">
    <source>
        <dbReference type="ARBA" id="ARBA00020202"/>
    </source>
</evidence>
<keyword evidence="6" id="KW-0238">DNA-binding</keyword>
<reference evidence="11 12" key="1">
    <citation type="submission" date="2015-07" db="EMBL/GenBank/DDBJ databases">
        <title>ATOL: Assembling a taxonomically balanced genome-scale reconstruction of the evolutionary history of the Enterobacteriaceae.</title>
        <authorList>
            <person name="Plunkett G.III."/>
            <person name="Neeno-Eckwall E.C."/>
            <person name="Glasner J.D."/>
            <person name="Perna N.T."/>
        </authorList>
    </citation>
    <scope>NUCLEOTIDE SEQUENCE [LARGE SCALE GENOMIC DNA]</scope>
    <source>
        <strain evidence="11 12">ATCC 35017</strain>
    </source>
</reference>
<dbReference type="PROSITE" id="PS00352">
    <property type="entry name" value="CSD_1"/>
    <property type="match status" value="1"/>
</dbReference>
<dbReference type="GO" id="GO:0005829">
    <property type="term" value="C:cytosol"/>
    <property type="evidence" value="ECO:0007669"/>
    <property type="project" value="UniProtKB-ARBA"/>
</dbReference>
<feature type="domain" description="CSD" evidence="10">
    <location>
        <begin position="1"/>
        <end position="66"/>
    </location>
</feature>
<evidence type="ECO:0000256" key="4">
    <source>
        <dbReference type="ARBA" id="ARBA00022490"/>
    </source>
</evidence>
<dbReference type="RefSeq" id="WP_053908953.1">
    <property type="nucleotide sequence ID" value="NZ_CAWMUS010000026.1"/>
</dbReference>
<dbReference type="PROSITE" id="PS51857">
    <property type="entry name" value="CSD_2"/>
    <property type="match status" value="1"/>
</dbReference>
<dbReference type="NCBIfam" id="NF011574">
    <property type="entry name" value="PRK14998.1"/>
    <property type="match status" value="1"/>
</dbReference>
<evidence type="ECO:0000256" key="8">
    <source>
        <dbReference type="ARBA" id="ARBA00023163"/>
    </source>
</evidence>
<dbReference type="Pfam" id="PF00313">
    <property type="entry name" value="CSD"/>
    <property type="match status" value="1"/>
</dbReference>
<dbReference type="InterPro" id="IPR019844">
    <property type="entry name" value="CSD_CS"/>
</dbReference>
<dbReference type="EMBL" id="LGAA01000026">
    <property type="protein sequence ID" value="KPD02023.1"/>
    <property type="molecule type" value="Genomic_DNA"/>
</dbReference>
<evidence type="ECO:0000256" key="1">
    <source>
        <dbReference type="ARBA" id="ARBA00004496"/>
    </source>
</evidence>
<comment type="caution">
    <text evidence="11">The sequence shown here is derived from an EMBL/GenBank/DDBJ whole genome shotgun (WGS) entry which is preliminary data.</text>
</comment>
<dbReference type="OrthoDB" id="9810590at2"/>
<keyword evidence="5" id="KW-0805">Transcription regulation</keyword>
<dbReference type="PANTHER" id="PTHR46565">
    <property type="entry name" value="COLD SHOCK DOMAIN PROTEIN 2"/>
    <property type="match status" value="1"/>
</dbReference>
<dbReference type="AlphaFoldDB" id="A0A0N0I9B4"/>
<dbReference type="FunFam" id="2.40.50.140:FF:000006">
    <property type="entry name" value="Cold shock protein CspC"/>
    <property type="match status" value="1"/>
</dbReference>
<dbReference type="InterPro" id="IPR012751">
    <property type="entry name" value="CspD"/>
</dbReference>
<dbReference type="InterPro" id="IPR011129">
    <property type="entry name" value="CSD"/>
</dbReference>
<dbReference type="Proteomes" id="UP000053226">
    <property type="component" value="Unassembled WGS sequence"/>
</dbReference>
<evidence type="ECO:0000313" key="12">
    <source>
        <dbReference type="Proteomes" id="UP000053226"/>
    </source>
</evidence>
<dbReference type="SMART" id="SM00357">
    <property type="entry name" value="CSP"/>
    <property type="match status" value="1"/>
</dbReference>
<keyword evidence="12" id="KW-1185">Reference proteome</keyword>
<dbReference type="SUPFAM" id="SSF50249">
    <property type="entry name" value="Nucleic acid-binding proteins"/>
    <property type="match status" value="1"/>
</dbReference>
<comment type="subcellular location">
    <subcellularLocation>
        <location evidence="1 9">Cytoplasm</location>
    </subcellularLocation>
</comment>
<dbReference type="GO" id="GO:0003677">
    <property type="term" value="F:DNA binding"/>
    <property type="evidence" value="ECO:0007669"/>
    <property type="project" value="UniProtKB-KW"/>
</dbReference>
<dbReference type="GO" id="GO:0006355">
    <property type="term" value="P:regulation of DNA-templated transcription"/>
    <property type="evidence" value="ECO:0007669"/>
    <property type="project" value="InterPro"/>
</dbReference>
<dbReference type="InterPro" id="IPR012156">
    <property type="entry name" value="Cold_shock_CspA"/>
</dbReference>
<keyword evidence="4" id="KW-0963">Cytoplasm</keyword>
<evidence type="ECO:0000256" key="6">
    <source>
        <dbReference type="ARBA" id="ARBA00023125"/>
    </source>
</evidence>
<dbReference type="PRINTS" id="PR00050">
    <property type="entry name" value="COLDSHOCK"/>
</dbReference>
<accession>A0A0N0I9B4</accession>
<keyword evidence="7" id="KW-0010">Activator</keyword>
<dbReference type="PIRSF" id="PIRSF002599">
    <property type="entry name" value="Cold_shock_A"/>
    <property type="match status" value="1"/>
</dbReference>
<protein>
    <recommendedName>
        <fullName evidence="3">Cold shock-like protein CspD</fullName>
    </recommendedName>
    <alternativeName>
        <fullName evidence="2">Major cold shock protein</fullName>
    </alternativeName>
</protein>
<dbReference type="Gene3D" id="2.40.50.140">
    <property type="entry name" value="Nucleic acid-binding proteins"/>
    <property type="match status" value="1"/>
</dbReference>
<keyword evidence="8" id="KW-0804">Transcription</keyword>
<sequence length="81" mass="8950">METGTVKWFNNAKGFGFICPTDGGDDIFAHYSSIQMDGYRTLKAGQQVNFSVNQGPKGNHASLIIPLDNEPLKTKMDNDQK</sequence>
<dbReference type="NCBIfam" id="TIGR02381">
    <property type="entry name" value="cspD"/>
    <property type="match status" value="1"/>
</dbReference>
<dbReference type="InterPro" id="IPR012340">
    <property type="entry name" value="NA-bd_OB-fold"/>
</dbReference>
<evidence type="ECO:0000256" key="3">
    <source>
        <dbReference type="ARBA" id="ARBA00022318"/>
    </source>
</evidence>
<evidence type="ECO:0000259" key="10">
    <source>
        <dbReference type="PROSITE" id="PS51857"/>
    </source>
</evidence>
<evidence type="ECO:0000313" key="11">
    <source>
        <dbReference type="EMBL" id="KPD02023.1"/>
    </source>
</evidence>